<protein>
    <recommendedName>
        <fullName evidence="9">Aminoacetone oxidase family FAD-binding enzyme</fullName>
    </recommendedName>
</protein>
<dbReference type="Gene3D" id="2.40.30.10">
    <property type="entry name" value="Translation factors"/>
    <property type="match status" value="1"/>
</dbReference>
<accession>A0A1G7IQ72</accession>
<dbReference type="AlphaFoldDB" id="A0A1G7IQ72"/>
<dbReference type="EMBL" id="FNBU01000003">
    <property type="protein sequence ID" value="SDF14718.1"/>
    <property type="molecule type" value="Genomic_DNA"/>
</dbReference>
<dbReference type="SUPFAM" id="SSF160996">
    <property type="entry name" value="HI0933 insert domain-like"/>
    <property type="match status" value="1"/>
</dbReference>
<comment type="cofactor">
    <cofactor evidence="1">
        <name>FAD</name>
        <dbReference type="ChEBI" id="CHEBI:57692"/>
    </cofactor>
</comment>
<evidence type="ECO:0000256" key="1">
    <source>
        <dbReference type="ARBA" id="ARBA00001974"/>
    </source>
</evidence>
<evidence type="ECO:0000259" key="6">
    <source>
        <dbReference type="Pfam" id="PF22780"/>
    </source>
</evidence>
<dbReference type="PRINTS" id="PR00411">
    <property type="entry name" value="PNDRDTASEI"/>
</dbReference>
<dbReference type="OrthoDB" id="9773233at2"/>
<keyword evidence="4" id="KW-0732">Signal</keyword>
<dbReference type="STRING" id="1123285.SAMN05660235_00580"/>
<keyword evidence="2" id="KW-0285">Flavoprotein</keyword>
<feature type="domain" description="RsdA/BaiN/AoA(So)-like Rossmann fold-like" evidence="5">
    <location>
        <begin position="3"/>
        <end position="408"/>
    </location>
</feature>
<organism evidence="7 8">
    <name type="scientific">Sporolituus thermophilus DSM 23256</name>
    <dbReference type="NCBI Taxonomy" id="1123285"/>
    <lineage>
        <taxon>Bacteria</taxon>
        <taxon>Bacillati</taxon>
        <taxon>Bacillota</taxon>
        <taxon>Negativicutes</taxon>
        <taxon>Selenomonadales</taxon>
        <taxon>Sporomusaceae</taxon>
        <taxon>Sporolituus</taxon>
    </lineage>
</organism>
<dbReference type="Gene3D" id="3.50.50.60">
    <property type="entry name" value="FAD/NAD(P)-binding domain"/>
    <property type="match status" value="1"/>
</dbReference>
<keyword evidence="3" id="KW-0274">FAD</keyword>
<dbReference type="Pfam" id="PF22780">
    <property type="entry name" value="HI0933_like_1st"/>
    <property type="match status" value="1"/>
</dbReference>
<dbReference type="InterPro" id="IPR057661">
    <property type="entry name" value="RsdA/BaiN/AoA(So)_Rossmann"/>
</dbReference>
<proteinExistence type="predicted"/>
<feature type="chain" id="PRO_5039485356" description="Aminoacetone oxidase family FAD-binding enzyme" evidence="4">
    <location>
        <begin position="21"/>
        <end position="414"/>
    </location>
</feature>
<sequence length="414" mass="43312">MKHVIVIGGGAAGLMAAVSAAGGGARVTVLEKMPSVGRKLLLTGNGRCNVTNSGDVQTHIKNMPGNGAFLHSALRAFGSHDLIDFLARQGVPTKVERGGRVFPASDKAADVVNAFLTALRALDAILLTGQAVKELIIEDGAAAGVVTRDGRRYDAAAVIVATGGASYPGTGSTGDGYAMAKQAGHTIIPLRPSLVPLEVAEEWIGELQGLALKNVSATVLRGEAKVAEAEGEMLFTHFGLSGPLILSLSNTVSALLAQGEGEVFVAINLMSALAPEEVDKRLQRQFANCRRKQIKNALADLLPARLVNVVIDLAFLDPEKPVHQTTKNERARLANAITGLTFTIKGTRPLAEAMVTAGGVSTKEINPKTMESKLVKGLYFAGEVIDIDGYTGGFNLQAAFSTGYVAGRHAARQD</sequence>
<dbReference type="SUPFAM" id="SSF51905">
    <property type="entry name" value="FAD/NAD(P)-binding domain"/>
    <property type="match status" value="1"/>
</dbReference>
<evidence type="ECO:0000313" key="7">
    <source>
        <dbReference type="EMBL" id="SDF14718.1"/>
    </source>
</evidence>
<dbReference type="Proteomes" id="UP000243333">
    <property type="component" value="Unassembled WGS sequence"/>
</dbReference>
<gene>
    <name evidence="7" type="ORF">SAMN05660235_00580</name>
</gene>
<evidence type="ECO:0000256" key="3">
    <source>
        <dbReference type="ARBA" id="ARBA00022827"/>
    </source>
</evidence>
<keyword evidence="8" id="KW-1185">Reference proteome</keyword>
<evidence type="ECO:0000313" key="8">
    <source>
        <dbReference type="Proteomes" id="UP000243333"/>
    </source>
</evidence>
<dbReference type="PANTHER" id="PTHR42887:SF2">
    <property type="entry name" value="OS12G0638800 PROTEIN"/>
    <property type="match status" value="1"/>
</dbReference>
<dbReference type="InterPro" id="IPR036188">
    <property type="entry name" value="FAD/NAD-bd_sf"/>
</dbReference>
<dbReference type="InterPro" id="IPR055178">
    <property type="entry name" value="RsdA/BaiN/AoA(So)-like_dom"/>
</dbReference>
<dbReference type="Pfam" id="PF03486">
    <property type="entry name" value="HI0933_like"/>
    <property type="match status" value="1"/>
</dbReference>
<feature type="domain" description="RsdA/BaiN/AoA(So)-like insert" evidence="6">
    <location>
        <begin position="191"/>
        <end position="355"/>
    </location>
</feature>
<dbReference type="InterPro" id="IPR023166">
    <property type="entry name" value="BaiN-like_dom_sf"/>
</dbReference>
<evidence type="ECO:0000256" key="4">
    <source>
        <dbReference type="SAM" id="SignalP"/>
    </source>
</evidence>
<evidence type="ECO:0000259" key="5">
    <source>
        <dbReference type="Pfam" id="PF03486"/>
    </source>
</evidence>
<dbReference type="InterPro" id="IPR004792">
    <property type="entry name" value="BaiN-like"/>
</dbReference>
<dbReference type="NCBIfam" id="TIGR00275">
    <property type="entry name" value="aminoacetone oxidase family FAD-binding enzyme"/>
    <property type="match status" value="1"/>
</dbReference>
<evidence type="ECO:0008006" key="9">
    <source>
        <dbReference type="Google" id="ProtNLM"/>
    </source>
</evidence>
<feature type="signal peptide" evidence="4">
    <location>
        <begin position="1"/>
        <end position="20"/>
    </location>
</feature>
<dbReference type="Gene3D" id="1.10.8.260">
    <property type="entry name" value="HI0933 insert domain-like"/>
    <property type="match status" value="1"/>
</dbReference>
<dbReference type="PRINTS" id="PR00368">
    <property type="entry name" value="FADPNR"/>
</dbReference>
<dbReference type="RefSeq" id="WP_093687944.1">
    <property type="nucleotide sequence ID" value="NZ_FNBU01000003.1"/>
</dbReference>
<evidence type="ECO:0000256" key="2">
    <source>
        <dbReference type="ARBA" id="ARBA00022630"/>
    </source>
</evidence>
<dbReference type="PANTHER" id="PTHR42887">
    <property type="entry name" value="OS12G0638800 PROTEIN"/>
    <property type="match status" value="1"/>
</dbReference>
<name>A0A1G7IQ72_9FIRM</name>
<reference evidence="8" key="1">
    <citation type="submission" date="2016-10" db="EMBL/GenBank/DDBJ databases">
        <authorList>
            <person name="Varghese N."/>
            <person name="Submissions S."/>
        </authorList>
    </citation>
    <scope>NUCLEOTIDE SEQUENCE [LARGE SCALE GENOMIC DNA]</scope>
    <source>
        <strain evidence="8">DSM 23256</strain>
    </source>
</reference>